<reference evidence="1" key="1">
    <citation type="submission" date="2022-10" db="EMBL/GenBank/DDBJ databases">
        <title>Complete Genome of Trichothecium roseum strain YXFP-22015, a Plant Pathogen Isolated from Citrus.</title>
        <authorList>
            <person name="Wang Y."/>
            <person name="Zhu L."/>
        </authorList>
    </citation>
    <scope>NUCLEOTIDE SEQUENCE</scope>
    <source>
        <strain evidence="1">YXFP-22015</strain>
    </source>
</reference>
<keyword evidence="2" id="KW-1185">Reference proteome</keyword>
<comment type="caution">
    <text evidence="1">The sequence shown here is derived from an EMBL/GenBank/DDBJ whole genome shotgun (WGS) entry which is preliminary data.</text>
</comment>
<accession>A0ACC0V9W1</accession>
<gene>
    <name evidence="1" type="ORF">N3K66_001862</name>
</gene>
<proteinExistence type="predicted"/>
<evidence type="ECO:0000313" key="2">
    <source>
        <dbReference type="Proteomes" id="UP001163324"/>
    </source>
</evidence>
<evidence type="ECO:0000313" key="1">
    <source>
        <dbReference type="EMBL" id="KAI9902510.1"/>
    </source>
</evidence>
<organism evidence="1 2">
    <name type="scientific">Trichothecium roseum</name>
    <dbReference type="NCBI Taxonomy" id="47278"/>
    <lineage>
        <taxon>Eukaryota</taxon>
        <taxon>Fungi</taxon>
        <taxon>Dikarya</taxon>
        <taxon>Ascomycota</taxon>
        <taxon>Pezizomycotina</taxon>
        <taxon>Sordariomycetes</taxon>
        <taxon>Hypocreomycetidae</taxon>
        <taxon>Hypocreales</taxon>
        <taxon>Hypocreales incertae sedis</taxon>
        <taxon>Trichothecium</taxon>
    </lineage>
</organism>
<dbReference type="Proteomes" id="UP001163324">
    <property type="component" value="Chromosome 2"/>
</dbReference>
<dbReference type="EMBL" id="CM047941">
    <property type="protein sequence ID" value="KAI9902510.1"/>
    <property type="molecule type" value="Genomic_DNA"/>
</dbReference>
<name>A0ACC0V9W1_9HYPO</name>
<sequence>MSAKAANYLDQLDKARCEGNWSAVPELVRKVRKHAPERACLTLAAETECAISNATAAVVTSSSGRPRSSDETIDSKNLEATDKLPKLLETIEKEDHYAEDKFQAQVCLGWLHWVIADYTLTLTSLPKSLDHHETQIEAPENASEWTTVCALKSAYLKANCMTRSHNRAEALDAFRSGLSSLSRIWSGLGVRKQLAYWAELFLTEFCMLQSEALREGDASLQDANSLACFRSWAKYWEAVAASASGGYGFKGSVPRRRVWKEYYISLSSIVGQDLPFPSGYVGKITNDMSARAQLRQELKMVESTYQGLLLGETAFPRSDEEREEVEEFVKLVGKNTSILCGRGWREQDLGPGGRNSFSRGVLDTLYAAATKTYHSTSILRSLFLVHLSVAEFDLAFKAFDSYMDIMKKGKARVDKTGHPEPSLDDDGTALETMAQAIVALCQFGHAQVADKARQLGGELEDWLAKLPQLKAVENGTSPVAEDAGLQELIHPPVDPQIVALSWQAIGLAHAHWSRVTHEASLRTEIQGRAIRCLRRSLASDLGRSKDIRSFFALALLLAERRQLTDAIDVVKTALVASKASEDHYHLLYGPYWLERSLIPMWHLLALLLSARQDYASAARACEGALEQFRDPTVLFGKEDGGFRSEHLNDIENKDAEKEVRKGLVDDMDDGEKQSILEVKMTQLALVEVVEGPEIAVNASYELLTLFSRLFGNITAQAGALKPPQAAEPPKTSGTIRSIRGSIFGGGRDRSTPPTRQASQAATTTSDRNSALPARTATAQNTGGNTGGPAPAIQVTAENGTPPSRRGSSGQRHRSQSRPRNSLRKRSASQHGAASATTNTVVDGEPFFTPATEPEQSDFFTYSSKRQPSSASHGRGLPTFNSYLSTSTEHSELSAERTHATTHLLPLIQYPKEKERMTRSAILIRVWLMIAGFYRRAGMLDDCKGAASEARKLIQTLETESSREPSGSSTTRTVGWAEAKSIDDLWGDVHNELGHLALDQEDFEKARAEYESALSHSPDHPSATVGLSNILLDTYSQKLRPMPPIPLFECKASPSADIPTINALEKPKTIPVQPLGLAVTPTPSEVPDPEPLADEHLPEPYKATNLPLVDRLAARDRAYALLSGLTRLGSGWNLSEAWFALARAHEESGQPDKAKEVLWWCIELEESASVRDWACLAGGGYVL</sequence>
<protein>
    <submittedName>
        <fullName evidence="1">Uncharacterized protein</fullName>
    </submittedName>
</protein>